<dbReference type="InterPro" id="IPR000674">
    <property type="entry name" value="Ald_Oxase/Xan_DH_a/b"/>
</dbReference>
<evidence type="ECO:0000313" key="5">
    <source>
        <dbReference type="Proteomes" id="UP000715441"/>
    </source>
</evidence>
<proteinExistence type="predicted"/>
<name>A0ABX1J2J2_9PSEU</name>
<dbReference type="Pfam" id="PF20256">
    <property type="entry name" value="MoCoBD_2"/>
    <property type="match status" value="2"/>
</dbReference>
<dbReference type="PANTHER" id="PTHR47495:SF1">
    <property type="entry name" value="BLL3820 PROTEIN"/>
    <property type="match status" value="1"/>
</dbReference>
<organism evidence="4 5">
    <name type="scientific">Amycolatopsis acididurans</name>
    <dbReference type="NCBI Taxonomy" id="2724524"/>
    <lineage>
        <taxon>Bacteria</taxon>
        <taxon>Bacillati</taxon>
        <taxon>Actinomycetota</taxon>
        <taxon>Actinomycetes</taxon>
        <taxon>Pseudonocardiales</taxon>
        <taxon>Pseudonocardiaceae</taxon>
        <taxon>Amycolatopsis</taxon>
    </lineage>
</organism>
<dbReference type="InterPro" id="IPR012368">
    <property type="entry name" value="OxRdtase_Mopterin-bd_su_IorB"/>
</dbReference>
<dbReference type="InterPro" id="IPR036856">
    <property type="entry name" value="Ald_Oxase/Xan_DH_a/b_sf"/>
</dbReference>
<dbReference type="InterPro" id="IPR046867">
    <property type="entry name" value="AldOxase/xan_DH_MoCoBD2"/>
</dbReference>
<feature type="domain" description="Aldehyde oxidase/xanthine dehydrogenase a/b hammerhead" evidence="3">
    <location>
        <begin position="235"/>
        <end position="314"/>
    </location>
</feature>
<evidence type="ECO:0000256" key="1">
    <source>
        <dbReference type="SAM" id="MobiDB-lite"/>
    </source>
</evidence>
<dbReference type="PANTHER" id="PTHR47495">
    <property type="entry name" value="ALDEHYDE DEHYDROGENASE"/>
    <property type="match status" value="1"/>
</dbReference>
<dbReference type="InterPro" id="IPR008274">
    <property type="entry name" value="AldOxase/xan_DH_MoCoBD1"/>
</dbReference>
<keyword evidence="5" id="KW-1185">Reference proteome</keyword>
<gene>
    <name evidence="4" type="ORF">HFP15_09845</name>
</gene>
<keyword evidence="2" id="KW-0472">Membrane</keyword>
<dbReference type="EMBL" id="JAAXLS010000004">
    <property type="protein sequence ID" value="NKQ53184.1"/>
    <property type="molecule type" value="Genomic_DNA"/>
</dbReference>
<accession>A0ABX1J2J2</accession>
<dbReference type="PIRSF" id="PIRSF036389">
    <property type="entry name" value="IOR_B"/>
    <property type="match status" value="1"/>
</dbReference>
<keyword evidence="2" id="KW-0812">Transmembrane</keyword>
<feature type="region of interest" description="Disordered" evidence="1">
    <location>
        <begin position="762"/>
        <end position="782"/>
    </location>
</feature>
<dbReference type="InterPro" id="IPR037165">
    <property type="entry name" value="AldOxase/xan_DH_Mopterin-bd_sf"/>
</dbReference>
<dbReference type="Gene3D" id="3.90.1170.50">
    <property type="entry name" value="Aldehyde oxidase/xanthine dehydrogenase, a/b hammerhead"/>
    <property type="match status" value="1"/>
</dbReference>
<dbReference type="InterPro" id="IPR052516">
    <property type="entry name" value="N-heterocyclic_Hydroxylase"/>
</dbReference>
<protein>
    <submittedName>
        <fullName evidence="4">Xanthine dehydrogenase family protein molybdopterin-binding subunit</fullName>
    </submittedName>
</protein>
<dbReference type="Gene3D" id="3.30.365.10">
    <property type="entry name" value="Aldehyde oxidase/xanthine dehydrogenase, molybdopterin binding domain"/>
    <property type="match status" value="4"/>
</dbReference>
<keyword evidence="2" id="KW-1133">Transmembrane helix</keyword>
<evidence type="ECO:0000256" key="2">
    <source>
        <dbReference type="SAM" id="Phobius"/>
    </source>
</evidence>
<dbReference type="SUPFAM" id="SSF54665">
    <property type="entry name" value="CO dehydrogenase molybdoprotein N-domain-like"/>
    <property type="match status" value="1"/>
</dbReference>
<comment type="caution">
    <text evidence="4">The sequence shown here is derived from an EMBL/GenBank/DDBJ whole genome shotgun (WGS) entry which is preliminary data.</text>
</comment>
<dbReference type="SUPFAM" id="SSF56003">
    <property type="entry name" value="Molybdenum cofactor-binding domain"/>
    <property type="match status" value="2"/>
</dbReference>
<dbReference type="InterPro" id="IPR006311">
    <property type="entry name" value="TAT_signal"/>
</dbReference>
<dbReference type="RefSeq" id="WP_168513849.1">
    <property type="nucleotide sequence ID" value="NZ_JAAXLS010000004.1"/>
</dbReference>
<sequence>MTTRRRDTGEPQPGRTDRRRFLGYLLAAPTLVAAAQLGETLLGSGRASAAVPSGPQPSDIIDLNDILTDATVSTANLITVTINPDGTASFAMPRCESGQGITTSSAMLIAEELDLPVEKVHITLADARPELVFNQATYGSNTTISTYTPFRVAAALARQRLLQAAAIELGDNVTNLTTKAGTIISASGLPLSYGALAAKAATSVSKQVSVTLKPQSEFTVIGKPHNRVDALDAVTGRKPYAMDLQVPGAKPTLICRAPTINGTVKAVRNLAEVKAMPGITDVAVISTGVAVRGDTFGQCVDAVRALKVVWGPGSVDGESDDTILSKLKKAEIPLAVPSLPPLAKTIEQVFTFHWKSNSALEPQTAVADVRGGRVELWACMQTPIYAQQMVAQKLGLPQSAVTAHVVQGGGAFGRRMFPDVMVEAAEASQKMGKPVKLMWHRTDEFRYGRVHPMCISRVRASYLAGNVLSFEQRHTSVATDYTMALGEMISADAAKLVPLGLGNFTQYSQPVFETTANVPYNFGAVTQALNEIMQWDTFHTGSNRNLYNPDVVTAVELMVDQLAGAMGQDPYRFRRSFLKDDRARAVLDKVAQVGRWGRPMAPGTAQGIALHTEYKGATAALVEIDARPRTVDRKIRDAVTGPRVTKVVFAIDAGLAVNPRGLEAQMMGGTMDAIGQVLTESLHLKDGNFLEGSWDNYFYSRQWNTPPEMQIIVMPPTTGEPGGAGEFGVAASKAATACALARATGSLPTGFPVNHNGPLAFEPLPTVPSIPQSPTDGLRYAR</sequence>
<feature type="transmembrane region" description="Helical" evidence="2">
    <location>
        <begin position="21"/>
        <end position="38"/>
    </location>
</feature>
<dbReference type="PROSITE" id="PS51318">
    <property type="entry name" value="TAT"/>
    <property type="match status" value="1"/>
</dbReference>
<reference evidence="4 5" key="1">
    <citation type="submission" date="2020-04" db="EMBL/GenBank/DDBJ databases">
        <title>Novel species.</title>
        <authorList>
            <person name="Teo W.F.A."/>
            <person name="Lipun K."/>
            <person name="Srisuk N."/>
            <person name="Duangmal K."/>
        </authorList>
    </citation>
    <scope>NUCLEOTIDE SEQUENCE [LARGE SCALE GENOMIC DNA]</scope>
    <source>
        <strain evidence="4 5">K13G38</strain>
    </source>
</reference>
<dbReference type="Proteomes" id="UP000715441">
    <property type="component" value="Unassembled WGS sequence"/>
</dbReference>
<evidence type="ECO:0000313" key="4">
    <source>
        <dbReference type="EMBL" id="NKQ53184.1"/>
    </source>
</evidence>
<dbReference type="Pfam" id="PF02738">
    <property type="entry name" value="MoCoBD_1"/>
    <property type="match status" value="1"/>
</dbReference>
<dbReference type="SMART" id="SM01008">
    <property type="entry name" value="Ald_Xan_dh_C"/>
    <property type="match status" value="1"/>
</dbReference>
<evidence type="ECO:0000259" key="3">
    <source>
        <dbReference type="SMART" id="SM01008"/>
    </source>
</evidence>